<keyword evidence="1" id="KW-0472">Membrane</keyword>
<feature type="transmembrane region" description="Helical" evidence="1">
    <location>
        <begin position="207"/>
        <end position="228"/>
    </location>
</feature>
<reference evidence="3" key="1">
    <citation type="submission" date="2017-02" db="EMBL/GenBank/DDBJ databases">
        <title>Comparative genomics and description of representatives of a novel lineage of planctomycetes thriving in anoxic sediments.</title>
        <authorList>
            <person name="Spring S."/>
            <person name="Bunk B."/>
            <person name="Sproer C."/>
        </authorList>
    </citation>
    <scope>NUCLEOTIDE SEQUENCE [LARGE SCALE GENOMIC DNA]</scope>
    <source>
        <strain evidence="3">SM-Chi-D1</strain>
    </source>
</reference>
<gene>
    <name evidence="2" type="ORF">SMSP2_01909</name>
</gene>
<evidence type="ECO:0000313" key="3">
    <source>
        <dbReference type="Proteomes" id="UP000188181"/>
    </source>
</evidence>
<feature type="transmembrane region" description="Helical" evidence="1">
    <location>
        <begin position="20"/>
        <end position="42"/>
    </location>
</feature>
<keyword evidence="1" id="KW-1133">Transmembrane helix</keyword>
<organism evidence="2 3">
    <name type="scientific">Limihaloglobus sulfuriphilus</name>
    <dbReference type="NCBI Taxonomy" id="1851148"/>
    <lineage>
        <taxon>Bacteria</taxon>
        <taxon>Pseudomonadati</taxon>
        <taxon>Planctomycetota</taxon>
        <taxon>Phycisphaerae</taxon>
        <taxon>Sedimentisphaerales</taxon>
        <taxon>Sedimentisphaeraceae</taxon>
        <taxon>Limihaloglobus</taxon>
    </lineage>
</organism>
<sequence length="241" mass="27925">MQDTENSPNDPPRHSFIDYFLYPFSTAGAIQYLVIVLVLTGLNFLARFLAWIPFIGFAFMIVGVVVTYWLIWYWEICAVDSSNGGVRAPDTNDQLMGMDFEIWSVVSRYMYFVFYLVVWFVPAIGWFIYNKHQADLLTYALVGAGCFFLPMTLMRYYIYEDVTIINPLAVLWDIIKTLPGYLVVFAFFAGAFWAVIWFVLAIDRGSLAAMVTLYPAIIYISIVLSHVMGRHCYSYRKRLNW</sequence>
<protein>
    <submittedName>
        <fullName evidence="2">Uncharacterized protein</fullName>
    </submittedName>
</protein>
<dbReference type="STRING" id="1851148.SMSP2_01909"/>
<name>A0A1Q2MFP9_9BACT</name>
<dbReference type="EMBL" id="CP019646">
    <property type="protein sequence ID" value="AQQ71535.1"/>
    <property type="molecule type" value="Genomic_DNA"/>
</dbReference>
<proteinExistence type="predicted"/>
<dbReference type="KEGG" id="pbas:SMSP2_01909"/>
<dbReference type="RefSeq" id="WP_146683700.1">
    <property type="nucleotide sequence ID" value="NZ_CP019646.1"/>
</dbReference>
<keyword evidence="3" id="KW-1185">Reference proteome</keyword>
<feature type="transmembrane region" description="Helical" evidence="1">
    <location>
        <begin position="49"/>
        <end position="71"/>
    </location>
</feature>
<dbReference type="Proteomes" id="UP000188181">
    <property type="component" value="Chromosome"/>
</dbReference>
<accession>A0A1Q2MFP9</accession>
<keyword evidence="1" id="KW-0812">Transmembrane</keyword>
<feature type="transmembrane region" description="Helical" evidence="1">
    <location>
        <begin position="136"/>
        <end position="158"/>
    </location>
</feature>
<evidence type="ECO:0000256" key="1">
    <source>
        <dbReference type="SAM" id="Phobius"/>
    </source>
</evidence>
<evidence type="ECO:0000313" key="2">
    <source>
        <dbReference type="EMBL" id="AQQ71535.1"/>
    </source>
</evidence>
<dbReference type="AlphaFoldDB" id="A0A1Q2MFP9"/>
<feature type="transmembrane region" description="Helical" evidence="1">
    <location>
        <begin position="109"/>
        <end position="129"/>
    </location>
</feature>
<feature type="transmembrane region" description="Helical" evidence="1">
    <location>
        <begin position="178"/>
        <end position="200"/>
    </location>
</feature>